<keyword evidence="4 6" id="KW-0067">ATP-binding</keyword>
<dbReference type="GO" id="GO:0005524">
    <property type="term" value="F:ATP binding"/>
    <property type="evidence" value="ECO:0007669"/>
    <property type="project" value="UniProtKB-KW"/>
</dbReference>
<evidence type="ECO:0000256" key="1">
    <source>
        <dbReference type="ARBA" id="ARBA00022741"/>
    </source>
</evidence>
<dbReference type="AlphaFoldDB" id="A0A7G9YUD5"/>
<evidence type="ECO:0000256" key="6">
    <source>
        <dbReference type="RuleBase" id="RU000492"/>
    </source>
</evidence>
<protein>
    <submittedName>
        <fullName evidence="10">Putative ATP-dependent RNA helicase</fullName>
        <ecNumber evidence="10">3.6.4.13</ecNumber>
    </submittedName>
</protein>
<evidence type="ECO:0000256" key="2">
    <source>
        <dbReference type="ARBA" id="ARBA00022801"/>
    </source>
</evidence>
<dbReference type="Pfam" id="PF00271">
    <property type="entry name" value="Helicase_C"/>
    <property type="match status" value="1"/>
</dbReference>
<gene>
    <name evidence="10" type="ORF">JFJFMGFI_00018</name>
</gene>
<dbReference type="InterPro" id="IPR011545">
    <property type="entry name" value="DEAD/DEAH_box_helicase_dom"/>
</dbReference>
<sequence>MTKFNALNIRTDILQNIRSLGFEEMMPIQEMAIPLALKGRDIIGQAKTGTGKTLAFAIPITEKIRTEASFVQALVLTPTRELAIQVATEFEKIGGRRIRVALIYGGASINAQIDRLRRGVHIAVGTPGRIIDHMDRGTLRLNKTETVVLDEADRMLDMGFIKDMGQILENTPKNRQTMLFSATMPKEVRLLAGKYMLDPEFISASRDEDELTVEDVQQYFVRVDRKKKMDAFFKVVKQEQPSKALVFCKTKRWVEMFYDILRRRKFSVARIHGDLSQAAREKAIGKLRQGTVTYLVCTDVVARGIDIPDISHVFNYDIPDEPLSYVHRIGRTARVGKQGTAISFITPDQLRDLWLIESKAHTKIHEWKMTGK</sequence>
<dbReference type="PROSITE" id="PS51192">
    <property type="entry name" value="HELICASE_ATP_BIND_1"/>
    <property type="match status" value="1"/>
</dbReference>
<name>A0A7G9YUD5_9EURY</name>
<evidence type="ECO:0000256" key="4">
    <source>
        <dbReference type="ARBA" id="ARBA00022840"/>
    </source>
</evidence>
<feature type="domain" description="Helicase C-terminal" evidence="8">
    <location>
        <begin position="228"/>
        <end position="372"/>
    </location>
</feature>
<keyword evidence="1 6" id="KW-0547">Nucleotide-binding</keyword>
<dbReference type="GO" id="GO:0005829">
    <property type="term" value="C:cytosol"/>
    <property type="evidence" value="ECO:0007669"/>
    <property type="project" value="TreeGrafter"/>
</dbReference>
<dbReference type="PROSITE" id="PS51195">
    <property type="entry name" value="Q_MOTIF"/>
    <property type="match status" value="1"/>
</dbReference>
<feature type="domain" description="DEAD-box RNA helicase Q" evidence="9">
    <location>
        <begin position="2"/>
        <end position="30"/>
    </location>
</feature>
<feature type="domain" description="Helicase ATP-binding" evidence="7">
    <location>
        <begin position="33"/>
        <end position="202"/>
    </location>
</feature>
<dbReference type="InterPro" id="IPR027417">
    <property type="entry name" value="P-loop_NTPase"/>
</dbReference>
<dbReference type="InterPro" id="IPR044742">
    <property type="entry name" value="DEAD/DEAH_RhlB"/>
</dbReference>
<dbReference type="GO" id="GO:0016787">
    <property type="term" value="F:hydrolase activity"/>
    <property type="evidence" value="ECO:0007669"/>
    <property type="project" value="UniProtKB-KW"/>
</dbReference>
<dbReference type="EC" id="3.6.4.13" evidence="10"/>
<proteinExistence type="inferred from homology"/>
<dbReference type="InterPro" id="IPR000629">
    <property type="entry name" value="RNA-helicase_DEAD-box_CS"/>
</dbReference>
<evidence type="ECO:0000256" key="5">
    <source>
        <dbReference type="PROSITE-ProRule" id="PRU00552"/>
    </source>
</evidence>
<feature type="short sequence motif" description="Q motif" evidence="5">
    <location>
        <begin position="2"/>
        <end position="30"/>
    </location>
</feature>
<dbReference type="CDD" id="cd00268">
    <property type="entry name" value="DEADc"/>
    <property type="match status" value="1"/>
</dbReference>
<dbReference type="GO" id="GO:0003724">
    <property type="term" value="F:RNA helicase activity"/>
    <property type="evidence" value="ECO:0007669"/>
    <property type="project" value="UniProtKB-EC"/>
</dbReference>
<keyword evidence="2 6" id="KW-0378">Hydrolase</keyword>
<dbReference type="InterPro" id="IPR001650">
    <property type="entry name" value="Helicase_C-like"/>
</dbReference>
<dbReference type="GO" id="GO:0140097">
    <property type="term" value="F:catalytic activity, acting on DNA"/>
    <property type="evidence" value="ECO:0007669"/>
    <property type="project" value="UniProtKB-ARBA"/>
</dbReference>
<evidence type="ECO:0000313" key="10">
    <source>
        <dbReference type="EMBL" id="QNO51619.1"/>
    </source>
</evidence>
<comment type="similarity">
    <text evidence="6">Belongs to the DEAD box helicase family.</text>
</comment>
<dbReference type="PROSITE" id="PS51194">
    <property type="entry name" value="HELICASE_CTER"/>
    <property type="match status" value="1"/>
</dbReference>
<evidence type="ECO:0000259" key="8">
    <source>
        <dbReference type="PROSITE" id="PS51194"/>
    </source>
</evidence>
<dbReference type="SUPFAM" id="SSF52540">
    <property type="entry name" value="P-loop containing nucleoside triphosphate hydrolases"/>
    <property type="match status" value="1"/>
</dbReference>
<dbReference type="InterPro" id="IPR014001">
    <property type="entry name" value="Helicase_ATP-bd"/>
</dbReference>
<dbReference type="SMART" id="SM00487">
    <property type="entry name" value="DEXDc"/>
    <property type="match status" value="1"/>
</dbReference>
<dbReference type="EMBL" id="MT631474">
    <property type="protein sequence ID" value="QNO51619.1"/>
    <property type="molecule type" value="Genomic_DNA"/>
</dbReference>
<evidence type="ECO:0000259" key="9">
    <source>
        <dbReference type="PROSITE" id="PS51195"/>
    </source>
</evidence>
<dbReference type="GO" id="GO:0003676">
    <property type="term" value="F:nucleic acid binding"/>
    <property type="evidence" value="ECO:0007669"/>
    <property type="project" value="InterPro"/>
</dbReference>
<reference evidence="10" key="1">
    <citation type="submission" date="2020-06" db="EMBL/GenBank/DDBJ databases">
        <title>Unique genomic features of the anaerobic methanotrophic archaea.</title>
        <authorList>
            <person name="Chadwick G.L."/>
            <person name="Skennerton C.T."/>
            <person name="Laso-Perez R."/>
            <person name="Leu A.O."/>
            <person name="Speth D.R."/>
            <person name="Yu H."/>
            <person name="Morgan-Lang C."/>
            <person name="Hatzenpichler R."/>
            <person name="Goudeau D."/>
            <person name="Malmstrom R."/>
            <person name="Brazelton W.J."/>
            <person name="Woyke T."/>
            <person name="Hallam S.J."/>
            <person name="Tyson G.W."/>
            <person name="Wegener G."/>
            <person name="Boetius A."/>
            <person name="Orphan V."/>
        </authorList>
    </citation>
    <scope>NUCLEOTIDE SEQUENCE</scope>
</reference>
<evidence type="ECO:0000259" key="7">
    <source>
        <dbReference type="PROSITE" id="PS51192"/>
    </source>
</evidence>
<organism evidence="10">
    <name type="scientific">Candidatus Methanophagaceae archaeon ANME-1 ERB6</name>
    <dbReference type="NCBI Taxonomy" id="2759912"/>
    <lineage>
        <taxon>Archaea</taxon>
        <taxon>Methanobacteriati</taxon>
        <taxon>Methanobacteriota</taxon>
        <taxon>Stenosarchaea group</taxon>
        <taxon>Methanomicrobia</taxon>
        <taxon>Candidatus Methanophagales</taxon>
        <taxon>Candidatus Methanophagaceae</taxon>
    </lineage>
</organism>
<accession>A0A7G9YUD5</accession>
<dbReference type="PANTHER" id="PTHR47959">
    <property type="entry name" value="ATP-DEPENDENT RNA HELICASE RHLE-RELATED"/>
    <property type="match status" value="1"/>
</dbReference>
<evidence type="ECO:0000256" key="3">
    <source>
        <dbReference type="ARBA" id="ARBA00022806"/>
    </source>
</evidence>
<dbReference type="InterPro" id="IPR014014">
    <property type="entry name" value="RNA_helicase_DEAD_Q_motif"/>
</dbReference>
<dbReference type="Pfam" id="PF00270">
    <property type="entry name" value="DEAD"/>
    <property type="match status" value="1"/>
</dbReference>
<keyword evidence="3 6" id="KW-0347">Helicase</keyword>
<dbReference type="PROSITE" id="PS00039">
    <property type="entry name" value="DEAD_ATP_HELICASE"/>
    <property type="match status" value="1"/>
</dbReference>
<dbReference type="PANTHER" id="PTHR47959:SF1">
    <property type="entry name" value="ATP-DEPENDENT RNA HELICASE DBPA"/>
    <property type="match status" value="1"/>
</dbReference>
<dbReference type="InterPro" id="IPR050079">
    <property type="entry name" value="DEAD_box_RNA_helicase"/>
</dbReference>
<dbReference type="CDD" id="cd18787">
    <property type="entry name" value="SF2_C_DEAD"/>
    <property type="match status" value="1"/>
</dbReference>
<dbReference type="Gene3D" id="3.40.50.300">
    <property type="entry name" value="P-loop containing nucleotide triphosphate hydrolases"/>
    <property type="match status" value="2"/>
</dbReference>
<dbReference type="SMART" id="SM00490">
    <property type="entry name" value="HELICc"/>
    <property type="match status" value="1"/>
</dbReference>